<protein>
    <submittedName>
        <fullName evidence="1">Uncharacterized protein</fullName>
    </submittedName>
</protein>
<evidence type="ECO:0000313" key="1">
    <source>
        <dbReference type="EMBL" id="GFS43488.1"/>
    </source>
</evidence>
<gene>
    <name evidence="1" type="ORF">NPIL_429571</name>
</gene>
<proteinExistence type="predicted"/>
<evidence type="ECO:0000313" key="2">
    <source>
        <dbReference type="Proteomes" id="UP000887013"/>
    </source>
</evidence>
<name>A0A8X6MBC1_NEPPI</name>
<dbReference type="OrthoDB" id="6435988at2759"/>
<accession>A0A8X6MBC1</accession>
<dbReference type="Proteomes" id="UP000887013">
    <property type="component" value="Unassembled WGS sequence"/>
</dbReference>
<organism evidence="1 2">
    <name type="scientific">Nephila pilipes</name>
    <name type="common">Giant wood spider</name>
    <name type="synonym">Nephila maculata</name>
    <dbReference type="NCBI Taxonomy" id="299642"/>
    <lineage>
        <taxon>Eukaryota</taxon>
        <taxon>Metazoa</taxon>
        <taxon>Ecdysozoa</taxon>
        <taxon>Arthropoda</taxon>
        <taxon>Chelicerata</taxon>
        <taxon>Arachnida</taxon>
        <taxon>Araneae</taxon>
        <taxon>Araneomorphae</taxon>
        <taxon>Entelegynae</taxon>
        <taxon>Araneoidea</taxon>
        <taxon>Nephilidae</taxon>
        <taxon>Nephila</taxon>
    </lineage>
</organism>
<feature type="non-terminal residue" evidence="1">
    <location>
        <position position="49"/>
    </location>
</feature>
<dbReference type="EMBL" id="BMAW01090186">
    <property type="protein sequence ID" value="GFS43488.1"/>
    <property type="molecule type" value="Genomic_DNA"/>
</dbReference>
<dbReference type="AlphaFoldDB" id="A0A8X6MBC1"/>
<sequence>PLTSLAGVSDVAFLSKIGVQPPDDYPDYELYFGEGIMEIVKEKYNIKPE</sequence>
<reference evidence="1" key="1">
    <citation type="submission" date="2020-08" db="EMBL/GenBank/DDBJ databases">
        <title>Multicomponent nature underlies the extraordinary mechanical properties of spider dragline silk.</title>
        <authorList>
            <person name="Kono N."/>
            <person name="Nakamura H."/>
            <person name="Mori M."/>
            <person name="Yoshida Y."/>
            <person name="Ohtoshi R."/>
            <person name="Malay A.D."/>
            <person name="Moran D.A.P."/>
            <person name="Tomita M."/>
            <person name="Numata K."/>
            <person name="Arakawa K."/>
        </authorList>
    </citation>
    <scope>NUCLEOTIDE SEQUENCE</scope>
</reference>
<keyword evidence="2" id="KW-1185">Reference proteome</keyword>
<feature type="non-terminal residue" evidence="1">
    <location>
        <position position="1"/>
    </location>
</feature>
<comment type="caution">
    <text evidence="1">The sequence shown here is derived from an EMBL/GenBank/DDBJ whole genome shotgun (WGS) entry which is preliminary data.</text>
</comment>